<feature type="domain" description="Bromo" evidence="4">
    <location>
        <begin position="650"/>
        <end position="754"/>
    </location>
</feature>
<feature type="compositionally biased region" description="Low complexity" evidence="2">
    <location>
        <begin position="242"/>
        <end position="252"/>
    </location>
</feature>
<keyword evidence="1" id="KW-0103">Bromodomain</keyword>
<dbReference type="Gene3D" id="1.20.920.10">
    <property type="entry name" value="Bromodomain-like"/>
    <property type="match status" value="1"/>
</dbReference>
<feature type="chain" id="PRO_5041239162" description="Bromo domain-containing protein" evidence="3">
    <location>
        <begin position="22"/>
        <end position="863"/>
    </location>
</feature>
<dbReference type="InterPro" id="IPR001487">
    <property type="entry name" value="Bromodomain"/>
</dbReference>
<feature type="compositionally biased region" description="Low complexity" evidence="2">
    <location>
        <begin position="412"/>
        <end position="425"/>
    </location>
</feature>
<sequence>MSSPATYTPLESLLLFQSLLAQGVDGPAFARVSEILKNHPLIRAEATYNPARLTADALQQLFLVLWQEELKAETERAINNDASLSPNTKKRKLENPPLPTLSDTYEHINKLPGLVDRLYTRYRAHIVKELRDEEQRFARVKREVTLLERNERQRLASLAEQQKAASASPVGQAAKPTGTSTQTPVAVAPKRPTSTTPVFPPRPPTANIAPANAHASPNLPPHAIRPSHSPQPPLGVSPVLQAPPGAQQPTPQSLHAPPHVPRPSISPRPEAAGRGKPTAVASPSPYPKPVPTPAGQAQQYPQQPPRLQPSPSPHPPVQPRPPQKATPGHPQHAGQVVPPLQAAPPRPSGAPPLAQPQARPTSTTPVHPPTRPLQPQQTQVQVPRPLASASPTPPPAAAGAVPPPKWPSGQLPATGPQQAAPATPGIVTPKPAVVQAPRPAIPEHMIRHAATPNSARRTSSGPPAAPSTPVVQSPSSVTRGFGTKWAPHSTPSTPGPLVAEPESPAFEPVSPPARGAVLPPREPMKLTLPADLAGKVNKARASKTAVKSRAVSNMRTRRSMSVASHTDEMSIDHSEQERPIKDEDVTPRPRDETGDTTADESVQDRRQSVRTPSSVSSRVPKRKRQETPPEPPTKQTHVMWTRGFTKVSSSVLDRISSHRDANMFAKPLGERDAPNYRGVVLQPQDFASIRAAIKNGNKAASTAAGNLPGGDPGSPNVWLPIAEDLVPPKAIINSAQLERELVHMFCNAIMYNPDPNRGPGPHFLRRSQDEGEEIVGYQLDENGVVRNTRSMFLEVEKLLGELRSAEKGRGSAVPPPSATRPGSSVAATPAGDDTADDEDELAGDTDPPSTSGTIKRRRLGVRG</sequence>
<dbReference type="GO" id="GO:0035267">
    <property type="term" value="C:NuA4 histone acetyltransferase complex"/>
    <property type="evidence" value="ECO:0007669"/>
    <property type="project" value="TreeGrafter"/>
</dbReference>
<dbReference type="EMBL" id="JAPDFR010000005">
    <property type="protein sequence ID" value="KAK0386615.1"/>
    <property type="molecule type" value="Genomic_DNA"/>
</dbReference>
<organism evidence="5 6">
    <name type="scientific">Sarocladium strictum</name>
    <name type="common">Black bundle disease fungus</name>
    <name type="synonym">Acremonium strictum</name>
    <dbReference type="NCBI Taxonomy" id="5046"/>
    <lineage>
        <taxon>Eukaryota</taxon>
        <taxon>Fungi</taxon>
        <taxon>Dikarya</taxon>
        <taxon>Ascomycota</taxon>
        <taxon>Pezizomycotina</taxon>
        <taxon>Sordariomycetes</taxon>
        <taxon>Hypocreomycetidae</taxon>
        <taxon>Hypocreales</taxon>
        <taxon>Sarocladiaceae</taxon>
        <taxon>Sarocladium</taxon>
    </lineage>
</organism>
<dbReference type="PANTHER" id="PTHR15398">
    <property type="entry name" value="BROMODOMAIN-CONTAINING PROTEIN 8"/>
    <property type="match status" value="1"/>
</dbReference>
<feature type="region of interest" description="Disordered" evidence="2">
    <location>
        <begin position="805"/>
        <end position="863"/>
    </location>
</feature>
<comment type="caution">
    <text evidence="5">The sequence shown here is derived from an EMBL/GenBank/DDBJ whole genome shotgun (WGS) entry which is preliminary data.</text>
</comment>
<protein>
    <recommendedName>
        <fullName evidence="4">Bromo domain-containing protein</fullName>
    </recommendedName>
</protein>
<proteinExistence type="predicted"/>
<feature type="signal peptide" evidence="3">
    <location>
        <begin position="1"/>
        <end position="21"/>
    </location>
</feature>
<feature type="region of interest" description="Disordered" evidence="2">
    <location>
        <begin position="157"/>
        <end position="642"/>
    </location>
</feature>
<evidence type="ECO:0000313" key="6">
    <source>
        <dbReference type="Proteomes" id="UP001175261"/>
    </source>
</evidence>
<accession>A0AA39L7B1</accession>
<feature type="compositionally biased region" description="Basic and acidic residues" evidence="2">
    <location>
        <begin position="565"/>
        <end position="593"/>
    </location>
</feature>
<dbReference type="Pfam" id="PF00439">
    <property type="entry name" value="Bromodomain"/>
    <property type="match status" value="1"/>
</dbReference>
<feature type="compositionally biased region" description="Low complexity" evidence="2">
    <location>
        <begin position="454"/>
        <end position="478"/>
    </location>
</feature>
<gene>
    <name evidence="5" type="ORF">NLU13_6450</name>
</gene>
<dbReference type="PRINTS" id="PR01217">
    <property type="entry name" value="PRICHEXTENSN"/>
</dbReference>
<dbReference type="Proteomes" id="UP001175261">
    <property type="component" value="Unassembled WGS sequence"/>
</dbReference>
<name>A0AA39L7B1_SARSR</name>
<evidence type="ECO:0000256" key="2">
    <source>
        <dbReference type="SAM" id="MobiDB-lite"/>
    </source>
</evidence>
<dbReference type="PANTHER" id="PTHR15398:SF4">
    <property type="entry name" value="BROMODOMAIN-CONTAINING PROTEIN 8 ISOFORM X1"/>
    <property type="match status" value="1"/>
</dbReference>
<keyword evidence="3" id="KW-0732">Signal</keyword>
<reference evidence="5" key="1">
    <citation type="submission" date="2022-10" db="EMBL/GenBank/DDBJ databases">
        <title>Determination and structural analysis of whole genome sequence of Sarocladium strictum F4-1.</title>
        <authorList>
            <person name="Hu L."/>
            <person name="Jiang Y."/>
        </authorList>
    </citation>
    <scope>NUCLEOTIDE SEQUENCE</scope>
    <source>
        <strain evidence="5">F4-1</strain>
    </source>
</reference>
<evidence type="ECO:0000256" key="1">
    <source>
        <dbReference type="ARBA" id="ARBA00023117"/>
    </source>
</evidence>
<dbReference type="AlphaFoldDB" id="A0AA39L7B1"/>
<feature type="compositionally biased region" description="Low complexity" evidence="2">
    <location>
        <begin position="373"/>
        <end position="390"/>
    </location>
</feature>
<feature type="compositionally biased region" description="Pro residues" evidence="2">
    <location>
        <begin position="302"/>
        <end position="324"/>
    </location>
</feature>
<dbReference type="SUPFAM" id="SSF47370">
    <property type="entry name" value="Bromodomain"/>
    <property type="match status" value="1"/>
</dbReference>
<dbReference type="InterPro" id="IPR036427">
    <property type="entry name" value="Bromodomain-like_sf"/>
</dbReference>
<feature type="compositionally biased region" description="Pro residues" evidence="2">
    <location>
        <begin position="391"/>
        <end position="406"/>
    </location>
</feature>
<feature type="compositionally biased region" description="Basic residues" evidence="2">
    <location>
        <begin position="854"/>
        <end position="863"/>
    </location>
</feature>
<evidence type="ECO:0000259" key="4">
    <source>
        <dbReference type="Pfam" id="PF00439"/>
    </source>
</evidence>
<feature type="compositionally biased region" description="Low complexity" evidence="2">
    <location>
        <begin position="609"/>
        <end position="618"/>
    </location>
</feature>
<dbReference type="GO" id="GO:0006325">
    <property type="term" value="P:chromatin organization"/>
    <property type="evidence" value="ECO:0007669"/>
    <property type="project" value="UniProtKB-ARBA"/>
</dbReference>
<feature type="compositionally biased region" description="Pro residues" evidence="2">
    <location>
        <begin position="341"/>
        <end position="354"/>
    </location>
</feature>
<feature type="compositionally biased region" description="Acidic residues" evidence="2">
    <location>
        <begin position="833"/>
        <end position="843"/>
    </location>
</feature>
<keyword evidence="6" id="KW-1185">Reference proteome</keyword>
<evidence type="ECO:0000256" key="3">
    <source>
        <dbReference type="SAM" id="SignalP"/>
    </source>
</evidence>
<evidence type="ECO:0000313" key="5">
    <source>
        <dbReference type="EMBL" id="KAK0386615.1"/>
    </source>
</evidence>
<feature type="compositionally biased region" description="Polar residues" evidence="2">
    <location>
        <begin position="550"/>
        <end position="564"/>
    </location>
</feature>